<dbReference type="EMBL" id="SJPJ01000001">
    <property type="protein sequence ID" value="TWT84296.1"/>
    <property type="molecule type" value="Genomic_DNA"/>
</dbReference>
<evidence type="ECO:0000313" key="1">
    <source>
        <dbReference type="EMBL" id="TWT84296.1"/>
    </source>
</evidence>
<comment type="caution">
    <text evidence="1">The sequence shown here is derived from an EMBL/GenBank/DDBJ whole genome shotgun (WGS) entry which is preliminary data.</text>
</comment>
<evidence type="ECO:0000313" key="2">
    <source>
        <dbReference type="Proteomes" id="UP000315010"/>
    </source>
</evidence>
<name>A0A5C5ZAX9_9BACT</name>
<reference evidence="1 2" key="1">
    <citation type="submission" date="2019-02" db="EMBL/GenBank/DDBJ databases">
        <title>Deep-cultivation of Planctomycetes and their phenomic and genomic characterization uncovers novel biology.</title>
        <authorList>
            <person name="Wiegand S."/>
            <person name="Jogler M."/>
            <person name="Boedeker C."/>
            <person name="Pinto D."/>
            <person name="Vollmers J."/>
            <person name="Rivas-Marin E."/>
            <person name="Kohn T."/>
            <person name="Peeters S.H."/>
            <person name="Heuer A."/>
            <person name="Rast P."/>
            <person name="Oberbeckmann S."/>
            <person name="Bunk B."/>
            <person name="Jeske O."/>
            <person name="Meyerdierks A."/>
            <person name="Storesund J.E."/>
            <person name="Kallscheuer N."/>
            <person name="Luecker S."/>
            <person name="Lage O.M."/>
            <person name="Pohl T."/>
            <person name="Merkel B.J."/>
            <person name="Hornburger P."/>
            <person name="Mueller R.-W."/>
            <person name="Bruemmer F."/>
            <person name="Labrenz M."/>
            <person name="Spormann A.M."/>
            <person name="Op Den Camp H."/>
            <person name="Overmann J."/>
            <person name="Amann R."/>
            <person name="Jetten M.S.M."/>
            <person name="Mascher T."/>
            <person name="Medema M.H."/>
            <person name="Devos D.P."/>
            <person name="Kaster A.-K."/>
            <person name="Ovreas L."/>
            <person name="Rohde M."/>
            <person name="Galperin M.Y."/>
            <person name="Jogler C."/>
        </authorList>
    </citation>
    <scope>NUCLEOTIDE SEQUENCE [LARGE SCALE GENOMIC DNA]</scope>
    <source>
        <strain evidence="1 2">CA13</strain>
    </source>
</reference>
<proteinExistence type="predicted"/>
<dbReference type="AlphaFoldDB" id="A0A5C5ZAX9"/>
<dbReference type="Proteomes" id="UP000315010">
    <property type="component" value="Unassembled WGS sequence"/>
</dbReference>
<sequence length="96" mass="10660">MRRCSCPPPSQNDSRWARRGGKPEAILMARISSAGVFRDGWPAAVPTNQVRTVLERESCAIGELFVANWQLLTRIMSPSERLCLTLMCKTEIGIVA</sequence>
<protein>
    <submittedName>
        <fullName evidence="1">Uncharacterized protein</fullName>
    </submittedName>
</protein>
<keyword evidence="2" id="KW-1185">Reference proteome</keyword>
<organism evidence="1 2">
    <name type="scientific">Novipirellula herctigrandis</name>
    <dbReference type="NCBI Taxonomy" id="2527986"/>
    <lineage>
        <taxon>Bacteria</taxon>
        <taxon>Pseudomonadati</taxon>
        <taxon>Planctomycetota</taxon>
        <taxon>Planctomycetia</taxon>
        <taxon>Pirellulales</taxon>
        <taxon>Pirellulaceae</taxon>
        <taxon>Novipirellula</taxon>
    </lineage>
</organism>
<gene>
    <name evidence="1" type="ORF">CA13_57730</name>
</gene>
<accession>A0A5C5ZAX9</accession>